<gene>
    <name evidence="5" type="ORF">RIEGSTA812A_PEG_45</name>
</gene>
<keyword evidence="1 5" id="KW-0808">Transferase</keyword>
<dbReference type="PROSITE" id="PS00113">
    <property type="entry name" value="ADENYLATE_KINASE"/>
    <property type="match status" value="1"/>
</dbReference>
<dbReference type="AlphaFoldDB" id="A0A484H9U7"/>
<dbReference type="GO" id="GO:0004017">
    <property type="term" value="F:AMP kinase activity"/>
    <property type="evidence" value="ECO:0007669"/>
    <property type="project" value="UniProtKB-EC"/>
</dbReference>
<accession>A0A484H9U7</accession>
<dbReference type="NCBIfam" id="NF011100">
    <property type="entry name" value="PRK14527.1"/>
    <property type="match status" value="1"/>
</dbReference>
<evidence type="ECO:0000259" key="4">
    <source>
        <dbReference type="Pfam" id="PF05191"/>
    </source>
</evidence>
<dbReference type="InterPro" id="IPR027417">
    <property type="entry name" value="P-loop_NTPase"/>
</dbReference>
<reference evidence="5" key="1">
    <citation type="submission" date="2018-10" db="EMBL/GenBank/DDBJ databases">
        <authorList>
            <person name="Gruber-Vodicka H."/>
            <person name="Jaeckle O."/>
        </authorList>
    </citation>
    <scope>NUCLEOTIDE SEQUENCE</scope>
</reference>
<dbReference type="InterPro" id="IPR033690">
    <property type="entry name" value="Adenylat_kinase_CS"/>
</dbReference>
<dbReference type="NCBIfam" id="NF001381">
    <property type="entry name" value="PRK00279.1-3"/>
    <property type="match status" value="1"/>
</dbReference>
<dbReference type="FunFam" id="3.40.50.300:FF:000106">
    <property type="entry name" value="Adenylate kinase mitochondrial"/>
    <property type="match status" value="1"/>
</dbReference>
<dbReference type="PRINTS" id="PR00094">
    <property type="entry name" value="ADENYLTKNASE"/>
</dbReference>
<evidence type="ECO:0000313" key="5">
    <source>
        <dbReference type="EMBL" id="VBB68572.1"/>
    </source>
</evidence>
<dbReference type="Pfam" id="PF00406">
    <property type="entry name" value="ADK"/>
    <property type="match status" value="1"/>
</dbReference>
<name>A0A484H9U7_9ZZZZ</name>
<dbReference type="InterPro" id="IPR000850">
    <property type="entry name" value="Adenylat/UMP-CMP_kin"/>
</dbReference>
<keyword evidence="2" id="KW-0547">Nucleotide-binding</keyword>
<protein>
    <submittedName>
        <fullName evidence="5">Adenylate kinase</fullName>
        <ecNumber evidence="5">2.7.4.3</ecNumber>
    </submittedName>
</protein>
<dbReference type="HAMAP" id="MF_00235">
    <property type="entry name" value="Adenylate_kinase_Adk"/>
    <property type="match status" value="1"/>
</dbReference>
<dbReference type="SUPFAM" id="SSF52540">
    <property type="entry name" value="P-loop containing nucleoside triphosphate hydrolases"/>
    <property type="match status" value="1"/>
</dbReference>
<dbReference type="GO" id="GO:0005524">
    <property type="term" value="F:ATP binding"/>
    <property type="evidence" value="ECO:0007669"/>
    <property type="project" value="InterPro"/>
</dbReference>
<dbReference type="InterPro" id="IPR006259">
    <property type="entry name" value="Adenyl_kin_sub"/>
</dbReference>
<dbReference type="InterPro" id="IPR007862">
    <property type="entry name" value="Adenylate_kinase_lid-dom"/>
</dbReference>
<sequence>MKDMKGIRIILMGPPGGGKGTQAKFLQDRYGIVHLSTGDMLRAAVEKKTAVGLEAQTAMESGQLVSDDIVIRIIADRLKESDCVHGFVLDGFPRTVVQAEMLEQLLVDQPLTQVIEVRVPDEMLVQRISGRFACAQCGAGYHDVFKQLRVEGVCDVCGSTMFTRRKDDHEETVKARLQAYHAQTAPLLPYYSNKLQVIDGAASIEEVMKQIEMVLIA</sequence>
<dbReference type="PANTHER" id="PTHR23359">
    <property type="entry name" value="NUCLEOTIDE KINASE"/>
    <property type="match status" value="1"/>
</dbReference>
<dbReference type="NCBIfam" id="NF001380">
    <property type="entry name" value="PRK00279.1-2"/>
    <property type="match status" value="1"/>
</dbReference>
<dbReference type="Gene3D" id="3.40.50.300">
    <property type="entry name" value="P-loop containing nucleotide triphosphate hydrolases"/>
    <property type="match status" value="1"/>
</dbReference>
<dbReference type="NCBIfam" id="TIGR01351">
    <property type="entry name" value="adk"/>
    <property type="match status" value="1"/>
</dbReference>
<evidence type="ECO:0000256" key="2">
    <source>
        <dbReference type="ARBA" id="ARBA00022741"/>
    </source>
</evidence>
<organism evidence="5">
    <name type="scientific">invertebrate metagenome</name>
    <dbReference type="NCBI Taxonomy" id="1711999"/>
    <lineage>
        <taxon>unclassified sequences</taxon>
        <taxon>metagenomes</taxon>
        <taxon>organismal metagenomes</taxon>
    </lineage>
</organism>
<dbReference type="Pfam" id="PF05191">
    <property type="entry name" value="ADK_lid"/>
    <property type="match status" value="1"/>
</dbReference>
<dbReference type="CDD" id="cd01428">
    <property type="entry name" value="ADK"/>
    <property type="match status" value="1"/>
</dbReference>
<evidence type="ECO:0000256" key="3">
    <source>
        <dbReference type="ARBA" id="ARBA00022777"/>
    </source>
</evidence>
<keyword evidence="3 5" id="KW-0418">Kinase</keyword>
<dbReference type="EMBL" id="LR026963">
    <property type="protein sequence ID" value="VBB68572.1"/>
    <property type="molecule type" value="Genomic_DNA"/>
</dbReference>
<feature type="domain" description="Adenylate kinase active site lid" evidence="4">
    <location>
        <begin position="131"/>
        <end position="167"/>
    </location>
</feature>
<dbReference type="EC" id="2.7.4.3" evidence="5"/>
<proteinExistence type="inferred from homology"/>
<evidence type="ECO:0000256" key="1">
    <source>
        <dbReference type="ARBA" id="ARBA00022679"/>
    </source>
</evidence>